<protein>
    <recommendedName>
        <fullName evidence="1">F-box domain-containing protein</fullName>
    </recommendedName>
</protein>
<dbReference type="AlphaFoldDB" id="A0AAN7WBC1"/>
<gene>
    <name evidence="2" type="ORF">LTR97_005606</name>
</gene>
<organism evidence="2 3">
    <name type="scientific">Elasticomyces elasticus</name>
    <dbReference type="NCBI Taxonomy" id="574655"/>
    <lineage>
        <taxon>Eukaryota</taxon>
        <taxon>Fungi</taxon>
        <taxon>Dikarya</taxon>
        <taxon>Ascomycota</taxon>
        <taxon>Pezizomycotina</taxon>
        <taxon>Dothideomycetes</taxon>
        <taxon>Dothideomycetidae</taxon>
        <taxon>Mycosphaerellales</taxon>
        <taxon>Teratosphaeriaceae</taxon>
        <taxon>Elasticomyces</taxon>
    </lineage>
</organism>
<dbReference type="InterPro" id="IPR036047">
    <property type="entry name" value="F-box-like_dom_sf"/>
</dbReference>
<evidence type="ECO:0000313" key="2">
    <source>
        <dbReference type="EMBL" id="KAK5699478.1"/>
    </source>
</evidence>
<dbReference type="InterPro" id="IPR001810">
    <property type="entry name" value="F-box_dom"/>
</dbReference>
<dbReference type="Proteomes" id="UP001310594">
    <property type="component" value="Unassembled WGS sequence"/>
</dbReference>
<accession>A0AAN7WBC1</accession>
<sequence>MAPHVPAAATVLKLPELLEAVLMRLPARDLLFAQKVCKAWKKAIDSSPSIQRALFFRPGTKADVEGVDLEHVILNPFLMQTYGESPSGWHKIDFIAPGARLQASCHKMFLSQPPTALCLDYILVGATKTRCDELYGDFLGKPPLCTYAAVDKRIDVVMMRENLVAAQLVGSRIKFVEKHGGEGSTQ</sequence>
<reference evidence="2" key="1">
    <citation type="submission" date="2023-08" db="EMBL/GenBank/DDBJ databases">
        <title>Black Yeasts Isolated from many extreme environments.</title>
        <authorList>
            <person name="Coleine C."/>
            <person name="Stajich J.E."/>
            <person name="Selbmann L."/>
        </authorList>
    </citation>
    <scope>NUCLEOTIDE SEQUENCE</scope>
    <source>
        <strain evidence="2">CCFEE 5810</strain>
    </source>
</reference>
<dbReference type="EMBL" id="JAVRQU010000008">
    <property type="protein sequence ID" value="KAK5699478.1"/>
    <property type="molecule type" value="Genomic_DNA"/>
</dbReference>
<dbReference type="Gene3D" id="1.20.1280.50">
    <property type="match status" value="1"/>
</dbReference>
<dbReference type="SUPFAM" id="SSF81383">
    <property type="entry name" value="F-box domain"/>
    <property type="match status" value="1"/>
</dbReference>
<feature type="domain" description="F-box" evidence="1">
    <location>
        <begin position="14"/>
        <end position="53"/>
    </location>
</feature>
<comment type="caution">
    <text evidence="2">The sequence shown here is derived from an EMBL/GenBank/DDBJ whole genome shotgun (WGS) entry which is preliminary data.</text>
</comment>
<evidence type="ECO:0000259" key="1">
    <source>
        <dbReference type="SMART" id="SM00256"/>
    </source>
</evidence>
<name>A0AAN7WBC1_9PEZI</name>
<dbReference type="SMART" id="SM00256">
    <property type="entry name" value="FBOX"/>
    <property type="match status" value="1"/>
</dbReference>
<proteinExistence type="predicted"/>
<dbReference type="Pfam" id="PF00646">
    <property type="entry name" value="F-box"/>
    <property type="match status" value="1"/>
</dbReference>
<evidence type="ECO:0000313" key="3">
    <source>
        <dbReference type="Proteomes" id="UP001310594"/>
    </source>
</evidence>